<dbReference type="InterPro" id="IPR036640">
    <property type="entry name" value="ABC1_TM_sf"/>
</dbReference>
<dbReference type="SUPFAM" id="SSF52540">
    <property type="entry name" value="P-loop containing nucleoside triphosphate hydrolases"/>
    <property type="match status" value="1"/>
</dbReference>
<dbReference type="GO" id="GO:0140359">
    <property type="term" value="F:ABC-type transporter activity"/>
    <property type="evidence" value="ECO:0007669"/>
    <property type="project" value="InterPro"/>
</dbReference>
<evidence type="ECO:0000256" key="3">
    <source>
        <dbReference type="ARBA" id="ARBA00022448"/>
    </source>
</evidence>
<dbReference type="PANTHER" id="PTHR24221">
    <property type="entry name" value="ATP-BINDING CASSETTE SUB-FAMILY B"/>
    <property type="match status" value="1"/>
</dbReference>
<dbReference type="PROSITE" id="PS50893">
    <property type="entry name" value="ABC_TRANSPORTER_2"/>
    <property type="match status" value="1"/>
</dbReference>
<dbReference type="Gene3D" id="1.20.1560.10">
    <property type="entry name" value="ABC transporter type 1, transmembrane domain"/>
    <property type="match status" value="1"/>
</dbReference>
<keyword evidence="3" id="KW-0813">Transport</keyword>
<dbReference type="Gene3D" id="3.40.50.300">
    <property type="entry name" value="P-loop containing nucleotide triphosphate hydrolases"/>
    <property type="match status" value="1"/>
</dbReference>
<evidence type="ECO:0000259" key="15">
    <source>
        <dbReference type="PROSITE" id="PS50893"/>
    </source>
</evidence>
<evidence type="ECO:0000256" key="13">
    <source>
        <dbReference type="SAM" id="MobiDB-lite"/>
    </source>
</evidence>
<dbReference type="FunFam" id="1.20.1560.10:FF:000004">
    <property type="entry name" value="ATP-binding cassette sub-family B member 7"/>
    <property type="match status" value="1"/>
</dbReference>
<comment type="similarity">
    <text evidence="10">Belongs to the ABC transporter superfamily. ABCB family. Heavy Metal importer (TC 3.A.1.210) subfamily.</text>
</comment>
<keyword evidence="4 14" id="KW-0812">Transmembrane</keyword>
<dbReference type="SMART" id="SM00382">
    <property type="entry name" value="AAA"/>
    <property type="match status" value="1"/>
</dbReference>
<protein>
    <recommendedName>
        <fullName evidence="11">Iron-sulfur clusters transporter ATM1, mitochondrial</fullName>
    </recommendedName>
    <alternativeName>
        <fullName evidence="12">Iron-sulfur clusters transporter atm1, mitochondrial</fullName>
    </alternativeName>
</protein>
<dbReference type="PANTHER" id="PTHR24221:SF402">
    <property type="entry name" value="IRON-SULFUR CLUSTERS TRANSPORTER ABCB7, MITOCHONDRIAL"/>
    <property type="match status" value="1"/>
</dbReference>
<evidence type="ECO:0000313" key="18">
    <source>
        <dbReference type="Proteomes" id="UP000191500"/>
    </source>
</evidence>
<comment type="subcellular location">
    <subcellularLocation>
        <location evidence="1">Mitochondrion inner membrane</location>
        <topology evidence="1">Multi-pass membrane protein</topology>
    </subcellularLocation>
</comment>
<feature type="transmembrane region" description="Helical" evidence="14">
    <location>
        <begin position="161"/>
        <end position="180"/>
    </location>
</feature>
<dbReference type="CDD" id="cd18582">
    <property type="entry name" value="ABC_6TM_ATM1_ABCB7"/>
    <property type="match status" value="1"/>
</dbReference>
<dbReference type="STRING" id="36646.A0A1V6UYT9"/>
<reference evidence="18" key="1">
    <citation type="journal article" date="2017" name="Nat. Microbiol.">
        <title>Global analysis of biosynthetic gene clusters reveals vast potential of secondary metabolite production in Penicillium species.</title>
        <authorList>
            <person name="Nielsen J.C."/>
            <person name="Grijseels S."/>
            <person name="Prigent S."/>
            <person name="Ji B."/>
            <person name="Dainat J."/>
            <person name="Nielsen K.F."/>
            <person name="Frisvad J.C."/>
            <person name="Workman M."/>
            <person name="Nielsen J."/>
        </authorList>
    </citation>
    <scope>NUCLEOTIDE SEQUENCE [LARGE SCALE GENOMIC DNA]</scope>
    <source>
        <strain evidence="18">IBT 31321</strain>
    </source>
</reference>
<evidence type="ECO:0000256" key="9">
    <source>
        <dbReference type="ARBA" id="ARBA00023136"/>
    </source>
</evidence>
<evidence type="ECO:0000256" key="5">
    <source>
        <dbReference type="ARBA" id="ARBA00022741"/>
    </source>
</evidence>
<dbReference type="Proteomes" id="UP000191500">
    <property type="component" value="Unassembled WGS sequence"/>
</dbReference>
<dbReference type="Pfam" id="PF00664">
    <property type="entry name" value="ABC_membrane"/>
    <property type="match status" value="1"/>
</dbReference>
<evidence type="ECO:0000256" key="7">
    <source>
        <dbReference type="ARBA" id="ARBA00022967"/>
    </source>
</evidence>
<keyword evidence="6" id="KW-0067">ATP-binding</keyword>
<feature type="transmembrane region" description="Helical" evidence="14">
    <location>
        <begin position="365"/>
        <end position="383"/>
    </location>
</feature>
<dbReference type="GO" id="GO:0140466">
    <property type="term" value="P:iron-sulfur cluster export from the mitochondrion"/>
    <property type="evidence" value="ECO:0007669"/>
    <property type="project" value="UniProtKB-ARBA"/>
</dbReference>
<keyword evidence="9 14" id="KW-0472">Membrane</keyword>
<evidence type="ECO:0000256" key="10">
    <source>
        <dbReference type="ARBA" id="ARBA00024363"/>
    </source>
</evidence>
<dbReference type="InterPro" id="IPR027417">
    <property type="entry name" value="P-loop_NTPase"/>
</dbReference>
<comment type="caution">
    <text evidence="17">The sequence shown here is derived from an EMBL/GenBank/DDBJ whole genome shotgun (WGS) entry which is preliminary data.</text>
</comment>
<evidence type="ECO:0000313" key="17">
    <source>
        <dbReference type="EMBL" id="OQE43585.1"/>
    </source>
</evidence>
<evidence type="ECO:0000256" key="8">
    <source>
        <dbReference type="ARBA" id="ARBA00022989"/>
    </source>
</evidence>
<keyword evidence="7" id="KW-1278">Translocase</keyword>
<evidence type="ECO:0000256" key="6">
    <source>
        <dbReference type="ARBA" id="ARBA00022840"/>
    </source>
</evidence>
<evidence type="ECO:0000256" key="4">
    <source>
        <dbReference type="ARBA" id="ARBA00022692"/>
    </source>
</evidence>
<gene>
    <name evidence="17" type="ORF">PENCOP_c003G05208</name>
</gene>
<dbReference type="InterPro" id="IPR003593">
    <property type="entry name" value="AAA+_ATPase"/>
</dbReference>
<feature type="transmembrane region" description="Helical" evidence="14">
    <location>
        <begin position="242"/>
        <end position="269"/>
    </location>
</feature>
<dbReference type="SUPFAM" id="SSF90123">
    <property type="entry name" value="ABC transporter transmembrane region"/>
    <property type="match status" value="1"/>
</dbReference>
<feature type="transmembrane region" description="Helical" evidence="14">
    <location>
        <begin position="275"/>
        <end position="296"/>
    </location>
</feature>
<evidence type="ECO:0000256" key="11">
    <source>
        <dbReference type="ARBA" id="ARBA00039906"/>
    </source>
</evidence>
<dbReference type="InterPro" id="IPR039421">
    <property type="entry name" value="Type_1_exporter"/>
</dbReference>
<dbReference type="GO" id="GO:0006879">
    <property type="term" value="P:intracellular iron ion homeostasis"/>
    <property type="evidence" value="ECO:0007669"/>
    <property type="project" value="TreeGrafter"/>
</dbReference>
<organism evidence="17 18">
    <name type="scientific">Penicillium coprophilum</name>
    <dbReference type="NCBI Taxonomy" id="36646"/>
    <lineage>
        <taxon>Eukaryota</taxon>
        <taxon>Fungi</taxon>
        <taxon>Dikarya</taxon>
        <taxon>Ascomycota</taxon>
        <taxon>Pezizomycotina</taxon>
        <taxon>Eurotiomycetes</taxon>
        <taxon>Eurotiomycetidae</taxon>
        <taxon>Eurotiales</taxon>
        <taxon>Aspergillaceae</taxon>
        <taxon>Penicillium</taxon>
    </lineage>
</organism>
<keyword evidence="18" id="KW-1185">Reference proteome</keyword>
<dbReference type="EMBL" id="MDDG01000003">
    <property type="protein sequence ID" value="OQE43585.1"/>
    <property type="molecule type" value="Genomic_DNA"/>
</dbReference>
<dbReference type="GO" id="GO:0005524">
    <property type="term" value="F:ATP binding"/>
    <property type="evidence" value="ECO:0007669"/>
    <property type="project" value="UniProtKB-KW"/>
</dbReference>
<comment type="subunit">
    <text evidence="2">Homodimer.</text>
</comment>
<evidence type="ECO:0000256" key="12">
    <source>
        <dbReference type="ARBA" id="ARBA00040792"/>
    </source>
</evidence>
<feature type="region of interest" description="Disordered" evidence="13">
    <location>
        <begin position="41"/>
        <end position="102"/>
    </location>
</feature>
<feature type="compositionally biased region" description="Basic and acidic residues" evidence="13">
    <location>
        <begin position="79"/>
        <end position="102"/>
    </location>
</feature>
<feature type="domain" description="ABC transmembrane type-1" evidence="16">
    <location>
        <begin position="145"/>
        <end position="418"/>
    </location>
</feature>
<dbReference type="CDD" id="cd03253">
    <property type="entry name" value="ABCC_ATM1_transporter"/>
    <property type="match status" value="1"/>
</dbReference>
<sequence>MLLRAARSPCWRTAQFAYPSFAGQLRSTRLNGTHLRAFTSNNNSLWGQSTDNKDPSSVKATSTSTSAPSQLAHANIVQKPEDSANVKTPPKKDILSEPMAGKKEQRKADWAIMKEMAKYLWPKDDWGTKLRVGTALSLLILNVEIPFYFKNIVDSMNVDFATIGGTAYTVAGSMIIAYGVTRIGATLFQELRNAVFASVAQKAIRKVASNVFEHLLRLDLNFHLSRQTGGLTRAIDRGTKGISFLLTSMVFHVVPTALEISLVCGILTYQYGLQFAAITTATMVAYTAFTITTTAWRTKFRRQANAADNRGATVAVDSLINYEAVKYFNNEKFEVARYDKALKKYEDASIKVTTSLAFLNSGQNMIFSSALAAMMYLACNGVANGSMTVGDLVMVNQLVFQLSVPLNFLGSVYRELRQSLLDMETLFNLQKVNVTIQERPNAKPLQLTQGGKIQFENVTFGYHPDRPILKNATFTIPAGQKFAIVGPSGCGKSTILRLLFRFYDVQSGRILIDGQDIRDVTVDSLRKAIGVVPQDTPLFNDTIAHNIRYGRIDASDEEVRRAAERAHIHKLIDGLPDGYETAVGERGMMISGGEKQRLAISRLILKDPQLLFFDEATSALDTYTEQALLQNINSILKDKSRTSVFVAHRLRTIADSDQILVLKEGQVAEMGSHRELLERNGTYAELWNTQEQSMAHDDDVDVDPERIQGEDIQPKAQ</sequence>
<feature type="compositionally biased region" description="Polar residues" evidence="13">
    <location>
        <begin position="41"/>
        <end position="50"/>
    </location>
</feature>
<feature type="compositionally biased region" description="Low complexity" evidence="13">
    <location>
        <begin position="57"/>
        <end position="69"/>
    </location>
</feature>
<dbReference type="InterPro" id="IPR011527">
    <property type="entry name" value="ABC1_TM_dom"/>
</dbReference>
<name>A0A1V6UYT9_9EURO</name>
<keyword evidence="5" id="KW-0547">Nucleotide-binding</keyword>
<evidence type="ECO:0000259" key="16">
    <source>
        <dbReference type="PROSITE" id="PS50929"/>
    </source>
</evidence>
<accession>A0A1V6UYT9</accession>
<evidence type="ECO:0000256" key="2">
    <source>
        <dbReference type="ARBA" id="ARBA00011738"/>
    </source>
</evidence>
<evidence type="ECO:0000256" key="1">
    <source>
        <dbReference type="ARBA" id="ARBA00004448"/>
    </source>
</evidence>
<dbReference type="Pfam" id="PF00005">
    <property type="entry name" value="ABC_tran"/>
    <property type="match status" value="1"/>
</dbReference>
<evidence type="ECO:0000256" key="14">
    <source>
        <dbReference type="SAM" id="Phobius"/>
    </source>
</evidence>
<dbReference type="GO" id="GO:0016887">
    <property type="term" value="F:ATP hydrolysis activity"/>
    <property type="evidence" value="ECO:0007669"/>
    <property type="project" value="InterPro"/>
</dbReference>
<feature type="domain" description="ABC transporter" evidence="15">
    <location>
        <begin position="453"/>
        <end position="689"/>
    </location>
</feature>
<dbReference type="AlphaFoldDB" id="A0A1V6UYT9"/>
<keyword evidence="8 14" id="KW-1133">Transmembrane helix</keyword>
<proteinExistence type="inferred from homology"/>
<dbReference type="FunFam" id="3.40.50.300:FF:000186">
    <property type="entry name" value="ATP-binding cassette sub-family B member 7, mitochondrial"/>
    <property type="match status" value="1"/>
</dbReference>
<dbReference type="PROSITE" id="PS00211">
    <property type="entry name" value="ABC_TRANSPORTER_1"/>
    <property type="match status" value="1"/>
</dbReference>
<feature type="region of interest" description="Disordered" evidence="13">
    <location>
        <begin position="694"/>
        <end position="717"/>
    </location>
</feature>
<feature type="compositionally biased region" description="Basic and acidic residues" evidence="13">
    <location>
        <begin position="703"/>
        <end position="717"/>
    </location>
</feature>
<dbReference type="GO" id="GO:0005743">
    <property type="term" value="C:mitochondrial inner membrane"/>
    <property type="evidence" value="ECO:0007669"/>
    <property type="project" value="UniProtKB-SubCell"/>
</dbReference>
<dbReference type="PROSITE" id="PS50929">
    <property type="entry name" value="ABC_TM1F"/>
    <property type="match status" value="1"/>
</dbReference>
<dbReference type="InterPro" id="IPR003439">
    <property type="entry name" value="ABC_transporter-like_ATP-bd"/>
</dbReference>
<dbReference type="InterPro" id="IPR017871">
    <property type="entry name" value="ABC_transporter-like_CS"/>
</dbReference>